<name>A0A7G1N589_9ACTN</name>
<organism evidence="1 2">
    <name type="scientific">Streptomyces tuirus</name>
    <dbReference type="NCBI Taxonomy" id="68278"/>
    <lineage>
        <taxon>Bacteria</taxon>
        <taxon>Bacillati</taxon>
        <taxon>Actinomycetota</taxon>
        <taxon>Actinomycetes</taxon>
        <taxon>Kitasatosporales</taxon>
        <taxon>Streptomycetaceae</taxon>
        <taxon>Streptomyces</taxon>
    </lineage>
</organism>
<proteinExistence type="predicted"/>
<evidence type="ECO:0000313" key="2">
    <source>
        <dbReference type="Proteomes" id="UP000516373"/>
    </source>
</evidence>
<gene>
    <name evidence="1" type="ORF">GCM10017668_00460</name>
</gene>
<reference evidence="1 2" key="1">
    <citation type="journal article" date="2014" name="Int. J. Syst. Evol. Microbiol.">
        <title>Complete genome sequence of Corynebacterium casei LMG S-19264T (=DSM 44701T), isolated from a smear-ripened cheese.</title>
        <authorList>
            <consortium name="US DOE Joint Genome Institute (JGI-PGF)"/>
            <person name="Walter F."/>
            <person name="Albersmeier A."/>
            <person name="Kalinowski J."/>
            <person name="Ruckert C."/>
        </authorList>
    </citation>
    <scope>NUCLEOTIDE SEQUENCE [LARGE SCALE GENOMIC DNA]</scope>
    <source>
        <strain evidence="1 2">JCM 4255</strain>
    </source>
</reference>
<dbReference type="Proteomes" id="UP000516373">
    <property type="component" value="Chromosome"/>
</dbReference>
<evidence type="ECO:0000313" key="1">
    <source>
        <dbReference type="EMBL" id="BCL18203.1"/>
    </source>
</evidence>
<dbReference type="EMBL" id="AP023439">
    <property type="protein sequence ID" value="BCL18203.1"/>
    <property type="molecule type" value="Genomic_DNA"/>
</dbReference>
<accession>A0A7G1N589</accession>
<protein>
    <submittedName>
        <fullName evidence="1">Uncharacterized protein</fullName>
    </submittedName>
</protein>
<dbReference type="AlphaFoldDB" id="A0A7G1N589"/>
<sequence>MANVQGTLASTYTARNRRTLFRGMDFDEPVATRFPDAAVKAAPAPRPDSPPAPFGDLTQASIQHLCSLVEQIVPGRTPSTYEKRRRGLRLLFTHLETRPGADWQTKWEASPFDGDKALPVKTFVTSDRAQDRHDVTSAAKLAFCARVIQPSVGGFRANTFSDYPEWFGPASRDPALDVFYAAVDARPDLGLSYRIRIKFDVACALTTQGIALEHLTPEALLHYSLECRRLGVTHGARGDQSRFAALGAWEILHSIGHFPPGTPSTLRKFIYTGQLTPEQMVDRYPLRSQAVRQVIIDYLVRRQADTDYITRDGLARLLAGTFWSKIEKICPGQADLTLSQDVWDQWRAEIAFWEKDRSRERKNIESILLAIRGFYLDLQSWAVDEPERWGSWAAPCPVRPQDLKGFSKRRREMSRRMADRTRQRQPLLPDLVKYV</sequence>
<dbReference type="KEGG" id="stui:GCM10017668_00460"/>